<dbReference type="EMBL" id="CM042030">
    <property type="protein sequence ID" value="KAI3786726.1"/>
    <property type="molecule type" value="Genomic_DNA"/>
</dbReference>
<name>A0ACB9GU37_9ASTR</name>
<evidence type="ECO:0000313" key="1">
    <source>
        <dbReference type="EMBL" id="KAI3786726.1"/>
    </source>
</evidence>
<reference evidence="1 2" key="2">
    <citation type="journal article" date="2022" name="Mol. Ecol. Resour.">
        <title>The genomes of chicory, endive, great burdock and yacon provide insights into Asteraceae paleo-polyploidization history and plant inulin production.</title>
        <authorList>
            <person name="Fan W."/>
            <person name="Wang S."/>
            <person name="Wang H."/>
            <person name="Wang A."/>
            <person name="Jiang F."/>
            <person name="Liu H."/>
            <person name="Zhao H."/>
            <person name="Xu D."/>
            <person name="Zhang Y."/>
        </authorList>
    </citation>
    <scope>NUCLEOTIDE SEQUENCE [LARGE SCALE GENOMIC DNA]</scope>
    <source>
        <strain evidence="2">cv. Yunnan</strain>
        <tissue evidence="1">Leaves</tissue>
    </source>
</reference>
<protein>
    <submittedName>
        <fullName evidence="1">Uncharacterized protein</fullName>
    </submittedName>
</protein>
<comment type="caution">
    <text evidence="1">The sequence shown here is derived from an EMBL/GenBank/DDBJ whole genome shotgun (WGS) entry which is preliminary data.</text>
</comment>
<accession>A0ACB9GU37</accession>
<proteinExistence type="predicted"/>
<sequence length="240" mass="26593">MSLENLGVTNIDLLNEMRRQMDIIVSSAAATKFDERYDVGFGINTHGAKHISMFVNECIKIKLLLHVSTAYVSGEKSGIILETPFTMGETLNGKNDLNIEEEKTMILERHRQLVIEKANEEAISSAMKDFGIQRANLHGWPNTYVFTKAMGEMLLLDGLRQDVPLVVLRPTIITSTYKEPFHGWTEGVKTMDGLIAVYGRGRASTFLGDPSKVLDMVELKCKVSSGLVLMSVVGNVEVGQ</sequence>
<gene>
    <name evidence="1" type="ORF">L1987_40628</name>
</gene>
<reference evidence="2" key="1">
    <citation type="journal article" date="2022" name="Mol. Ecol. Resour.">
        <title>The genomes of chicory, endive, great burdock and yacon provide insights into Asteraceae palaeo-polyploidization history and plant inulin production.</title>
        <authorList>
            <person name="Fan W."/>
            <person name="Wang S."/>
            <person name="Wang H."/>
            <person name="Wang A."/>
            <person name="Jiang F."/>
            <person name="Liu H."/>
            <person name="Zhao H."/>
            <person name="Xu D."/>
            <person name="Zhang Y."/>
        </authorList>
    </citation>
    <scope>NUCLEOTIDE SEQUENCE [LARGE SCALE GENOMIC DNA]</scope>
    <source>
        <strain evidence="2">cv. Yunnan</strain>
    </source>
</reference>
<dbReference type="Proteomes" id="UP001056120">
    <property type="component" value="Linkage Group LG13"/>
</dbReference>
<evidence type="ECO:0000313" key="2">
    <source>
        <dbReference type="Proteomes" id="UP001056120"/>
    </source>
</evidence>
<keyword evidence="2" id="KW-1185">Reference proteome</keyword>
<organism evidence="1 2">
    <name type="scientific">Smallanthus sonchifolius</name>
    <dbReference type="NCBI Taxonomy" id="185202"/>
    <lineage>
        <taxon>Eukaryota</taxon>
        <taxon>Viridiplantae</taxon>
        <taxon>Streptophyta</taxon>
        <taxon>Embryophyta</taxon>
        <taxon>Tracheophyta</taxon>
        <taxon>Spermatophyta</taxon>
        <taxon>Magnoliopsida</taxon>
        <taxon>eudicotyledons</taxon>
        <taxon>Gunneridae</taxon>
        <taxon>Pentapetalae</taxon>
        <taxon>asterids</taxon>
        <taxon>campanulids</taxon>
        <taxon>Asterales</taxon>
        <taxon>Asteraceae</taxon>
        <taxon>Asteroideae</taxon>
        <taxon>Heliantheae alliance</taxon>
        <taxon>Millerieae</taxon>
        <taxon>Smallanthus</taxon>
    </lineage>
</organism>